<dbReference type="RefSeq" id="WP_136407663.1">
    <property type="nucleotide sequence ID" value="NZ_SSWX01000027.1"/>
</dbReference>
<dbReference type="OrthoDB" id="8852350at2"/>
<evidence type="ECO:0000313" key="1">
    <source>
        <dbReference type="EMBL" id="THJ31124.1"/>
    </source>
</evidence>
<dbReference type="Pfam" id="PF26363">
    <property type="entry name" value="Phospholipase-like"/>
    <property type="match status" value="1"/>
</dbReference>
<reference evidence="1 2" key="1">
    <citation type="submission" date="2019-04" db="EMBL/GenBank/DDBJ databases">
        <title>Lampropedia sp YIM MLB12 draf genome.</title>
        <authorList>
            <person name="Wang Y.-X."/>
        </authorList>
    </citation>
    <scope>NUCLEOTIDE SEQUENCE [LARGE SCALE GENOMIC DNA]</scope>
    <source>
        <strain evidence="1 2">YIM MLB12</strain>
    </source>
</reference>
<keyword evidence="2" id="KW-1185">Reference proteome</keyword>
<dbReference type="SUPFAM" id="SSF53474">
    <property type="entry name" value="alpha/beta-Hydrolases"/>
    <property type="match status" value="1"/>
</dbReference>
<organism evidence="1 2">
    <name type="scientific">Lampropedia aestuarii</name>
    <dbReference type="NCBI Taxonomy" id="2562762"/>
    <lineage>
        <taxon>Bacteria</taxon>
        <taxon>Pseudomonadati</taxon>
        <taxon>Pseudomonadota</taxon>
        <taxon>Betaproteobacteria</taxon>
        <taxon>Burkholderiales</taxon>
        <taxon>Comamonadaceae</taxon>
        <taxon>Lampropedia</taxon>
    </lineage>
</organism>
<gene>
    <name evidence="1" type="ORF">E8K88_15895</name>
</gene>
<sequence length="418" mass="45742">MATERATAKDAQYMLINLLPDVCRTPTRKSKPVPYPIVHLFSQSKQCSPNVFFEGKSAYLHEESFVDNVRGDEPGTGKGIVSKTNVEISRSIERSESVYINGDAMVRTGDTVWMNRAKPGLSAAALAKKERWEFRMEQLALAKDKLNAMRDGKRKRELQEAVDRFERNNVAVEKARLAQQIYDPNQPAPVGWIDISGNAERLGGFGLETRDLSMSNSNFGVGVYEPNPNVFGENMTATLVFKGTQNGEDWINNGNQGLNRYSSYYERAVFIGDRISDSSLPISIAGHSLGGGLASAAAIAGNKPAVTFNSAGLNGETVGRYGGKINSPLIDALRVNGEILTVLQEGVARSVGLDMGYLSIFPYLMPDAYYTNSYQLPGSGANPVDRHGMDQVIAGIESQKDEDMDSIQVFIGFGDWDK</sequence>
<dbReference type="Proteomes" id="UP000306236">
    <property type="component" value="Unassembled WGS sequence"/>
</dbReference>
<protein>
    <submittedName>
        <fullName evidence="1">DUF4150 domain-containing protein</fullName>
    </submittedName>
</protein>
<dbReference type="Pfam" id="PF13665">
    <property type="entry name" value="Tox-PAAR-like"/>
    <property type="match status" value="1"/>
</dbReference>
<accession>A0A4S5BFL7</accession>
<dbReference type="EMBL" id="SSWX01000027">
    <property type="protein sequence ID" value="THJ31124.1"/>
    <property type="molecule type" value="Genomic_DNA"/>
</dbReference>
<proteinExistence type="predicted"/>
<dbReference type="AlphaFoldDB" id="A0A4S5BFL7"/>
<evidence type="ECO:0000313" key="2">
    <source>
        <dbReference type="Proteomes" id="UP000306236"/>
    </source>
</evidence>
<dbReference type="InterPro" id="IPR029058">
    <property type="entry name" value="AB_hydrolase_fold"/>
</dbReference>
<comment type="caution">
    <text evidence="1">The sequence shown here is derived from an EMBL/GenBank/DDBJ whole genome shotgun (WGS) entry which is preliminary data.</text>
</comment>
<name>A0A4S5BFL7_9BURK</name>